<evidence type="ECO:0000313" key="3">
    <source>
        <dbReference type="Proteomes" id="UP000675900"/>
    </source>
</evidence>
<keyword evidence="3" id="KW-1185">Reference proteome</keyword>
<reference evidence="2" key="1">
    <citation type="submission" date="2025-08" db="UniProtKB">
        <authorList>
            <consortium name="Ensembl"/>
        </authorList>
    </citation>
    <scope>IDENTIFICATION</scope>
</reference>
<dbReference type="Ensembl" id="ENSPTIT00000007782.1">
    <property type="protein sequence ID" value="ENSPTIP00000004063.1"/>
    <property type="gene ID" value="ENSPTIG00000006665.1"/>
</dbReference>
<evidence type="ECO:0000256" key="1">
    <source>
        <dbReference type="SAM" id="MobiDB-lite"/>
    </source>
</evidence>
<feature type="compositionally biased region" description="Low complexity" evidence="1">
    <location>
        <begin position="62"/>
        <end position="77"/>
    </location>
</feature>
<feature type="region of interest" description="Disordered" evidence="1">
    <location>
        <begin position="1"/>
        <end position="135"/>
    </location>
</feature>
<evidence type="ECO:0000313" key="2">
    <source>
        <dbReference type="Ensembl" id="ENSPTIP00000004063.1"/>
    </source>
</evidence>
<name>A0A8C9J815_PANTA</name>
<feature type="compositionally biased region" description="Low complexity" evidence="1">
    <location>
        <begin position="84"/>
        <end position="96"/>
    </location>
</feature>
<accession>A0A8C9J815</accession>
<sequence length="208" mass="21108">MPLSPGQRGVEEQSPDPAGSPSPLTGGQGLPGATASCPVASAPLSGHKATQFGGARGKAWRGRGASASSPTSSSPSTRLEGLGTTARAPPALAATANIGPTSGSSAGQFQQRALGTSDSPVLFIHRPGASGTTQRLEYRGRRVTAELLEEEVDPKTQGPASHPAEPPAQAAPQLEPQPESQPARAAGEPSPEVSCCGLWPRWSPRAQN</sequence>
<feature type="compositionally biased region" description="Low complexity" evidence="1">
    <location>
        <begin position="159"/>
        <end position="183"/>
    </location>
</feature>
<organism evidence="2 3">
    <name type="scientific">Panthera tigris altaica</name>
    <name type="common">Siberian tiger</name>
    <dbReference type="NCBI Taxonomy" id="74533"/>
    <lineage>
        <taxon>Eukaryota</taxon>
        <taxon>Metazoa</taxon>
        <taxon>Chordata</taxon>
        <taxon>Craniata</taxon>
        <taxon>Vertebrata</taxon>
        <taxon>Euteleostomi</taxon>
        <taxon>Mammalia</taxon>
        <taxon>Eutheria</taxon>
        <taxon>Laurasiatheria</taxon>
        <taxon>Carnivora</taxon>
        <taxon>Feliformia</taxon>
        <taxon>Felidae</taxon>
        <taxon>Pantherinae</taxon>
        <taxon>Panthera</taxon>
    </lineage>
</organism>
<feature type="region of interest" description="Disordered" evidence="1">
    <location>
        <begin position="150"/>
        <end position="208"/>
    </location>
</feature>
<proteinExistence type="predicted"/>
<protein>
    <submittedName>
        <fullName evidence="2">Uncharacterized protein</fullName>
    </submittedName>
</protein>
<dbReference type="GeneTree" id="ENSGT00940000167688"/>
<reference evidence="2" key="2">
    <citation type="submission" date="2025-09" db="UniProtKB">
        <authorList>
            <consortium name="Ensembl"/>
        </authorList>
    </citation>
    <scope>IDENTIFICATION</scope>
</reference>
<feature type="compositionally biased region" description="Polar residues" evidence="1">
    <location>
        <begin position="98"/>
        <end position="119"/>
    </location>
</feature>
<dbReference type="AlphaFoldDB" id="A0A8C9J815"/>
<dbReference type="Proteomes" id="UP000675900">
    <property type="component" value="Unassembled WGS sequence"/>
</dbReference>